<dbReference type="Pfam" id="PF12706">
    <property type="entry name" value="Lactamase_B_2"/>
    <property type="match status" value="1"/>
</dbReference>
<name>A0ABR3JTF7_9AGAR</name>
<dbReference type="PANTHER" id="PTHR15032">
    <property type="entry name" value="N-ACYL-PHOSPHATIDYLETHANOLAMINE-HYDROLYZING PHOSPHOLIPASE D"/>
    <property type="match status" value="1"/>
</dbReference>
<dbReference type="Proteomes" id="UP001556367">
    <property type="component" value="Unassembled WGS sequence"/>
</dbReference>
<dbReference type="InterPro" id="IPR024884">
    <property type="entry name" value="NAPE-PLD"/>
</dbReference>
<evidence type="ECO:0000256" key="1">
    <source>
        <dbReference type="SAM" id="MobiDB-lite"/>
    </source>
</evidence>
<dbReference type="PIRSF" id="PIRSF038896">
    <property type="entry name" value="NAPE-PLD"/>
    <property type="match status" value="1"/>
</dbReference>
<evidence type="ECO:0000259" key="2">
    <source>
        <dbReference type="Pfam" id="PF12706"/>
    </source>
</evidence>
<organism evidence="3 4">
    <name type="scientific">Hohenbuehelia grisea</name>
    <dbReference type="NCBI Taxonomy" id="104357"/>
    <lineage>
        <taxon>Eukaryota</taxon>
        <taxon>Fungi</taxon>
        <taxon>Dikarya</taxon>
        <taxon>Basidiomycota</taxon>
        <taxon>Agaricomycotina</taxon>
        <taxon>Agaricomycetes</taxon>
        <taxon>Agaricomycetidae</taxon>
        <taxon>Agaricales</taxon>
        <taxon>Pleurotineae</taxon>
        <taxon>Pleurotaceae</taxon>
        <taxon>Hohenbuehelia</taxon>
    </lineage>
</organism>
<feature type="domain" description="Metallo-beta-lactamase" evidence="2">
    <location>
        <begin position="120"/>
        <end position="361"/>
    </location>
</feature>
<dbReference type="SUPFAM" id="SSF56281">
    <property type="entry name" value="Metallo-hydrolase/oxidoreductase"/>
    <property type="match status" value="1"/>
</dbReference>
<sequence>MAAAIKSRVFETASAAQAREQRRTGPPEHWANSEGTKFKNPYPSWRPHDSKDFYYMVFQHAPNHPTVPENIAELIPVHKPDWDRALAGKSDKVKATWLGHSSFLVTFPSRSAHDASRGINVLFDPIFSERCSPVQWIGPKRFTPAPCQVNDLPEVDAVHDHYDHLDANTIKALYKRSYLPHIFTPPGYDSLLHSFGVPKSHRHELDWWDTLRLELEVPAKEPSGSAPSAKLIVDITATPSQHNTSRTISDRFFDFKRLWASWVVEEVLESTDSSTHSPAKKVFFGGDTGYRAVLDDQDEDTVPTFPGFKQIGEHFGEIDLALIPIGAYEGRRFMSPDHCAPQDSVLIFKDVRAKQALAMHWGTFILTIEDIMDPPKVLEKECKKVGIPDGAFVKCDIGETRAY</sequence>
<gene>
    <name evidence="3" type="ORF">HGRIS_014245</name>
</gene>
<comment type="caution">
    <text evidence="3">The sequence shown here is derived from an EMBL/GenBank/DDBJ whole genome shotgun (WGS) entry which is preliminary data.</text>
</comment>
<evidence type="ECO:0000313" key="3">
    <source>
        <dbReference type="EMBL" id="KAL0958929.1"/>
    </source>
</evidence>
<protein>
    <recommendedName>
        <fullName evidence="2">Metallo-beta-lactamase domain-containing protein</fullName>
    </recommendedName>
</protein>
<evidence type="ECO:0000313" key="4">
    <source>
        <dbReference type="Proteomes" id="UP001556367"/>
    </source>
</evidence>
<accession>A0ABR3JTF7</accession>
<dbReference type="PANTHER" id="PTHR15032:SF4">
    <property type="entry name" value="N-ACYL-PHOSPHATIDYLETHANOLAMINE-HYDROLYZING PHOSPHOLIPASE D"/>
    <property type="match status" value="1"/>
</dbReference>
<dbReference type="Gene3D" id="3.60.15.10">
    <property type="entry name" value="Ribonuclease Z/Hydroxyacylglutathione hydrolase-like"/>
    <property type="match status" value="1"/>
</dbReference>
<proteinExistence type="predicted"/>
<dbReference type="EMBL" id="JASNQZ010000003">
    <property type="protein sequence ID" value="KAL0958929.1"/>
    <property type="molecule type" value="Genomic_DNA"/>
</dbReference>
<keyword evidence="4" id="KW-1185">Reference proteome</keyword>
<reference evidence="4" key="1">
    <citation type="submission" date="2024-06" db="EMBL/GenBank/DDBJ databases">
        <title>Multi-omics analyses provide insights into the biosynthesis of the anticancer antibiotic pleurotin in Hohenbuehelia grisea.</title>
        <authorList>
            <person name="Weaver J.A."/>
            <person name="Alberti F."/>
        </authorList>
    </citation>
    <scope>NUCLEOTIDE SEQUENCE [LARGE SCALE GENOMIC DNA]</scope>
    <source>
        <strain evidence="4">T-177</strain>
    </source>
</reference>
<feature type="region of interest" description="Disordered" evidence="1">
    <location>
        <begin position="1"/>
        <end position="42"/>
    </location>
</feature>
<dbReference type="InterPro" id="IPR001279">
    <property type="entry name" value="Metallo-B-lactamas"/>
</dbReference>
<dbReference type="InterPro" id="IPR036866">
    <property type="entry name" value="RibonucZ/Hydroxyglut_hydro"/>
</dbReference>